<dbReference type="PANTHER" id="PTHR42146">
    <property type="entry name" value="3',5'-CYCLIC-NUCLEOTIDE PHOSPHODIESTERASE"/>
    <property type="match status" value="1"/>
</dbReference>
<evidence type="ECO:0000313" key="3">
    <source>
        <dbReference type="EMBL" id="BBG25637.1"/>
    </source>
</evidence>
<dbReference type="Proteomes" id="UP000322983">
    <property type="component" value="Chromosome"/>
</dbReference>
<evidence type="ECO:0000259" key="1">
    <source>
        <dbReference type="Pfam" id="PF01368"/>
    </source>
</evidence>
<name>A0A510DRS3_9CREN</name>
<feature type="domain" description="DDH" evidence="1">
    <location>
        <begin position="7"/>
        <end position="124"/>
    </location>
</feature>
<reference evidence="2 4" key="2">
    <citation type="journal article" date="2020" name="Int. J. Syst. Evol. Microbiol.">
        <title>Sulfuracidifex tepidarius gen. nov., sp. nov. and transfer of Sulfolobus metallicus Huber and Stetter 1992 to the genus Sulfuracidifex as Sulfuracidifex metallicus comb. nov.</title>
        <authorList>
            <person name="Itoh T."/>
            <person name="Miura T."/>
            <person name="Sakai H.D."/>
            <person name="Kato S."/>
            <person name="Ohkuma M."/>
            <person name="Takashina T."/>
        </authorList>
    </citation>
    <scope>NUCLEOTIDE SEQUENCE [LARGE SCALE GENOMIC DNA]</scope>
    <source>
        <strain evidence="2 4">IC-006</strain>
        <strain evidence="3">IC-007</strain>
    </source>
</reference>
<sequence>MEDYYAIVHNDFDGTASAAVYARAVGQLPKNTFFTEPTRLHNFLNKLELRGVKKIVMADLGANGSTIDAVVERLKWITSQGVEVQWFDHHVWKDEWKTKVTEAGVKLYHDVSTCGAGVVHKNMNPDDDFSSKLASADCSVDIWLHDDPMGEKLRRVVEYSPDFSWKIHLMEIFYKGVLWNDEFQSILERKVDEELKGYNKLNKYFKVIEIDGKKVAVAIRWRGPPDISYASQYIMTRTGAVVFVSANGKSISFRSSKYEIRRFALEFGGGGHPLAAGAALRVPAIHRFFRRIGVRRFMMNWVTDKVENAIRNAGFQEFRENRAMSH</sequence>
<dbReference type="Pfam" id="PF01368">
    <property type="entry name" value="DHH"/>
    <property type="match status" value="1"/>
</dbReference>
<dbReference type="EMBL" id="AP018929">
    <property type="protein sequence ID" value="BBG22876.1"/>
    <property type="molecule type" value="Genomic_DNA"/>
</dbReference>
<protein>
    <recommendedName>
        <fullName evidence="1">DDH domain-containing protein</fullName>
    </recommendedName>
</protein>
<dbReference type="InterPro" id="IPR052968">
    <property type="entry name" value="Nucleotide_metab_enz"/>
</dbReference>
<accession>A0A510DRS3</accession>
<dbReference type="PANTHER" id="PTHR42146:SF1">
    <property type="entry name" value="OLIGORIBONUCLEASE NRNB"/>
    <property type="match status" value="1"/>
</dbReference>
<dbReference type="Gene3D" id="3.10.310.30">
    <property type="match status" value="1"/>
</dbReference>
<evidence type="ECO:0000313" key="5">
    <source>
        <dbReference type="Proteomes" id="UP000325030"/>
    </source>
</evidence>
<evidence type="ECO:0000313" key="4">
    <source>
        <dbReference type="Proteomes" id="UP000322983"/>
    </source>
</evidence>
<keyword evidence="4" id="KW-1185">Reference proteome</keyword>
<organism evidence="2 4">
    <name type="scientific">Sulfuracidifex tepidarius</name>
    <dbReference type="NCBI Taxonomy" id="1294262"/>
    <lineage>
        <taxon>Archaea</taxon>
        <taxon>Thermoproteota</taxon>
        <taxon>Thermoprotei</taxon>
        <taxon>Sulfolobales</taxon>
        <taxon>Sulfolobaceae</taxon>
        <taxon>Sulfuracidifex</taxon>
    </lineage>
</organism>
<dbReference type="InterPro" id="IPR038763">
    <property type="entry name" value="DHH_sf"/>
</dbReference>
<dbReference type="AlphaFoldDB" id="A0A510DRS3"/>
<dbReference type="RefSeq" id="WP_054845438.1">
    <property type="nucleotide sequence ID" value="NZ_AP018929.1"/>
</dbReference>
<reference evidence="5" key="1">
    <citation type="submission" date="2018-09" db="EMBL/GenBank/DDBJ databases">
        <title>Complete Genome Sequencing of Sulfolobus sp. JCM 16834.</title>
        <authorList>
            <person name="Kato S."/>
            <person name="Itoh T."/>
            <person name="Ohkuma M."/>
        </authorList>
    </citation>
    <scope>NUCLEOTIDE SEQUENCE [LARGE SCALE GENOMIC DNA]</scope>
    <source>
        <strain evidence="5">IC-007</strain>
    </source>
</reference>
<evidence type="ECO:0000313" key="2">
    <source>
        <dbReference type="EMBL" id="BBG22876.1"/>
    </source>
</evidence>
<dbReference type="KEGG" id="step:IC006_0160"/>
<dbReference type="STRING" id="1294262.GCA_001316085_00967"/>
<dbReference type="InterPro" id="IPR001667">
    <property type="entry name" value="DDH_dom"/>
</dbReference>
<dbReference type="GeneID" id="41716656"/>
<proteinExistence type="predicted"/>
<dbReference type="OrthoDB" id="18016at2157"/>
<dbReference type="EMBL" id="AP018930">
    <property type="protein sequence ID" value="BBG25637.1"/>
    <property type="molecule type" value="Genomic_DNA"/>
</dbReference>
<dbReference type="Proteomes" id="UP000325030">
    <property type="component" value="Chromosome"/>
</dbReference>
<dbReference type="SUPFAM" id="SSF64182">
    <property type="entry name" value="DHH phosphoesterases"/>
    <property type="match status" value="1"/>
</dbReference>
<accession>A0A510DZN2</accession>
<gene>
    <name evidence="2" type="ORF">IC006_0160</name>
    <name evidence="3" type="ORF">IC007_0142</name>
</gene>